<comment type="cofactor">
    <cofactor evidence="1">
        <name>Mg(2+)</name>
        <dbReference type="ChEBI" id="CHEBI:18420"/>
    </cofactor>
</comment>
<dbReference type="STRING" id="630515.SAMN04489812_4208"/>
<evidence type="ECO:0000256" key="18">
    <source>
        <dbReference type="ARBA" id="ARBA00048002"/>
    </source>
</evidence>
<evidence type="ECO:0000256" key="4">
    <source>
        <dbReference type="ARBA" id="ARBA00022723"/>
    </source>
</evidence>
<gene>
    <name evidence="23" type="ORF">SAMN04489812_4208</name>
</gene>
<comment type="catalytic activity">
    <reaction evidence="7">
        <text>8-oxo-dATP + H2O = 8-oxo-dAMP + diphosphate + H(+)</text>
        <dbReference type="Rhea" id="RHEA:65396"/>
        <dbReference type="ChEBI" id="CHEBI:15377"/>
        <dbReference type="ChEBI" id="CHEBI:15378"/>
        <dbReference type="ChEBI" id="CHEBI:33019"/>
        <dbReference type="ChEBI" id="CHEBI:71361"/>
        <dbReference type="ChEBI" id="CHEBI:172871"/>
    </reaction>
    <physiologicalReaction direction="left-to-right" evidence="7">
        <dbReference type="Rhea" id="RHEA:65397"/>
    </physiologicalReaction>
</comment>
<evidence type="ECO:0000256" key="21">
    <source>
        <dbReference type="ARBA" id="ARBA00053094"/>
    </source>
</evidence>
<dbReference type="Pfam" id="PF00293">
    <property type="entry name" value="NUDIX"/>
    <property type="match status" value="1"/>
</dbReference>
<evidence type="ECO:0000313" key="23">
    <source>
        <dbReference type="EMBL" id="SDT11811.1"/>
    </source>
</evidence>
<keyword evidence="5" id="KW-0378">Hydrolase</keyword>
<protein>
    <recommendedName>
        <fullName evidence="12">Oxidized purine nucleoside triphosphate hydrolase</fullName>
        <ecNumber evidence="11">3.6.1.56</ecNumber>
    </recommendedName>
    <alternativeName>
        <fullName evidence="16">2-hydroxy-dATP diphosphatase</fullName>
    </alternativeName>
    <alternativeName>
        <fullName evidence="15">7,8-dihydro-8-oxoguanine triphosphatase</fullName>
    </alternativeName>
    <alternativeName>
        <fullName evidence="14">8-oxo-dGTPase</fullName>
    </alternativeName>
    <alternativeName>
        <fullName evidence="17">Methylated purine nucleoside triphosphate hydrolase</fullName>
    </alternativeName>
    <alternativeName>
        <fullName evidence="13">Nucleoside diphosphate-linked moiety X motif 1</fullName>
    </alternativeName>
</protein>
<keyword evidence="6" id="KW-0460">Magnesium</keyword>
<comment type="catalytic activity">
    <reaction evidence="8">
        <text>2-oxo-dATP + H2O = 2-oxo-dAMP + diphosphate + H(+)</text>
        <dbReference type="Rhea" id="RHEA:31583"/>
        <dbReference type="ChEBI" id="CHEBI:15377"/>
        <dbReference type="ChEBI" id="CHEBI:15378"/>
        <dbReference type="ChEBI" id="CHEBI:33019"/>
        <dbReference type="ChEBI" id="CHEBI:63212"/>
        <dbReference type="ChEBI" id="CHEBI:77897"/>
        <dbReference type="EC" id="3.6.1.56"/>
    </reaction>
    <physiologicalReaction direction="left-to-right" evidence="8">
        <dbReference type="Rhea" id="RHEA:31584"/>
    </physiologicalReaction>
</comment>
<dbReference type="GO" id="GO:0042262">
    <property type="term" value="P:DNA protection"/>
    <property type="evidence" value="ECO:0007669"/>
    <property type="project" value="InterPro"/>
</dbReference>
<dbReference type="GO" id="GO:0008413">
    <property type="term" value="F:8-oxo-7,8-dihydroguanosine triphosphate pyrophosphatase activity"/>
    <property type="evidence" value="ECO:0007669"/>
    <property type="project" value="InterPro"/>
</dbReference>
<keyword evidence="4" id="KW-0479">Metal-binding</keyword>
<dbReference type="InterPro" id="IPR020084">
    <property type="entry name" value="NUDIX_hydrolase_CS"/>
</dbReference>
<evidence type="ECO:0000256" key="13">
    <source>
        <dbReference type="ARBA" id="ARBA00029673"/>
    </source>
</evidence>
<dbReference type="PROSITE" id="PS00893">
    <property type="entry name" value="NUDIX_BOX"/>
    <property type="match status" value="1"/>
</dbReference>
<evidence type="ECO:0000256" key="11">
    <source>
        <dbReference type="ARBA" id="ARBA00026103"/>
    </source>
</evidence>
<evidence type="ECO:0000256" key="1">
    <source>
        <dbReference type="ARBA" id="ARBA00001946"/>
    </source>
</evidence>
<dbReference type="GO" id="GO:0005737">
    <property type="term" value="C:cytoplasm"/>
    <property type="evidence" value="ECO:0007669"/>
    <property type="project" value="TreeGrafter"/>
</dbReference>
<keyword evidence="24" id="KW-1185">Reference proteome</keyword>
<comment type="similarity">
    <text evidence="2">Belongs to the Nudix hydrolase family.</text>
</comment>
<dbReference type="EC" id="3.6.1.56" evidence="11"/>
<comment type="catalytic activity">
    <reaction evidence="19">
        <text>O(6)-methyl-dGTP + H2O = O(6)-methyl-dGMP + diphosphate + H(+)</text>
        <dbReference type="Rhea" id="RHEA:67600"/>
        <dbReference type="ChEBI" id="CHEBI:15377"/>
        <dbReference type="ChEBI" id="CHEBI:15378"/>
        <dbReference type="ChEBI" id="CHEBI:33019"/>
        <dbReference type="ChEBI" id="CHEBI:169974"/>
        <dbReference type="ChEBI" id="CHEBI:169975"/>
    </reaction>
    <physiologicalReaction direction="left-to-right" evidence="19">
        <dbReference type="Rhea" id="RHEA:67601"/>
    </physiologicalReaction>
</comment>
<dbReference type="GO" id="GO:0008828">
    <property type="term" value="F:dATP diphosphatase activity"/>
    <property type="evidence" value="ECO:0007669"/>
    <property type="project" value="UniProtKB-EC"/>
</dbReference>
<proteinExistence type="inferred from homology"/>
<comment type="catalytic activity">
    <reaction evidence="10">
        <text>2-oxo-ATP + H2O = 2-oxo-AMP + diphosphate + H(+)</text>
        <dbReference type="Rhea" id="RHEA:67392"/>
        <dbReference type="ChEBI" id="CHEBI:15377"/>
        <dbReference type="ChEBI" id="CHEBI:15378"/>
        <dbReference type="ChEBI" id="CHEBI:33019"/>
        <dbReference type="ChEBI" id="CHEBI:71395"/>
        <dbReference type="ChEBI" id="CHEBI:172878"/>
    </reaction>
    <physiologicalReaction direction="left-to-right" evidence="10">
        <dbReference type="Rhea" id="RHEA:67393"/>
    </physiologicalReaction>
</comment>
<evidence type="ECO:0000256" key="14">
    <source>
        <dbReference type="ARBA" id="ARBA00030634"/>
    </source>
</evidence>
<evidence type="ECO:0000256" key="16">
    <source>
        <dbReference type="ARBA" id="ARBA00031927"/>
    </source>
</evidence>
<dbReference type="SUPFAM" id="SSF55811">
    <property type="entry name" value="Nudix"/>
    <property type="match status" value="1"/>
</dbReference>
<evidence type="ECO:0000256" key="17">
    <source>
        <dbReference type="ARBA" id="ARBA00032071"/>
    </source>
</evidence>
<feature type="domain" description="Nudix hydrolase" evidence="22">
    <location>
        <begin position="2"/>
        <end position="136"/>
    </location>
</feature>
<sequence length="172" mass="18848">MSAAHQSLIYIFRGGDELPRQVLLGEKLRGFGRGNVMGPGGHREDGETDREAAIRELGEETGVIAAAADVEQVATLTFRFPADPTSDAIVSVFTAATWTGTVRASDELAPQWYDVDAIPLDRMWDDDRYWLPRILAGERLTAEFSYDDAGTRVVSHRITPTHPTDPAPPISP</sequence>
<reference evidence="23 24" key="1">
    <citation type="submission" date="2016-10" db="EMBL/GenBank/DDBJ databases">
        <authorList>
            <person name="de Groot N.N."/>
        </authorList>
    </citation>
    <scope>NUCLEOTIDE SEQUENCE [LARGE SCALE GENOMIC DNA]</scope>
    <source>
        <strain evidence="23 24">DSM 21800</strain>
    </source>
</reference>
<evidence type="ECO:0000256" key="12">
    <source>
        <dbReference type="ARBA" id="ARBA00026218"/>
    </source>
</evidence>
<dbReference type="PANTHER" id="PTHR43758:SF2">
    <property type="entry name" value="OXIDIZED PURINE NUCLEOSIDE TRIPHOSPHATE HYDROLASE"/>
    <property type="match status" value="1"/>
</dbReference>
<evidence type="ECO:0000256" key="7">
    <source>
        <dbReference type="ARBA" id="ARBA00024448"/>
    </source>
</evidence>
<comment type="catalytic activity">
    <reaction evidence="18">
        <text>N(6)-methyl-ATP + H2O = N(6)-methyl-AMP + diphosphate + H(+)</text>
        <dbReference type="Rhea" id="RHEA:67608"/>
        <dbReference type="ChEBI" id="CHEBI:15377"/>
        <dbReference type="ChEBI" id="CHEBI:15378"/>
        <dbReference type="ChEBI" id="CHEBI:33019"/>
        <dbReference type="ChEBI" id="CHEBI:144842"/>
        <dbReference type="ChEBI" id="CHEBI:172873"/>
    </reaction>
    <physiologicalReaction direction="left-to-right" evidence="18">
        <dbReference type="Rhea" id="RHEA:67609"/>
    </physiologicalReaction>
</comment>
<dbReference type="RefSeq" id="WP_157683597.1">
    <property type="nucleotide sequence ID" value="NZ_LT629772.1"/>
</dbReference>
<organism evidence="23 24">
    <name type="scientific">Microlunatus soli</name>
    <dbReference type="NCBI Taxonomy" id="630515"/>
    <lineage>
        <taxon>Bacteria</taxon>
        <taxon>Bacillati</taxon>
        <taxon>Actinomycetota</taxon>
        <taxon>Actinomycetes</taxon>
        <taxon>Propionibacteriales</taxon>
        <taxon>Propionibacteriaceae</taxon>
        <taxon>Microlunatus</taxon>
    </lineage>
</organism>
<evidence type="ECO:0000256" key="10">
    <source>
        <dbReference type="ARBA" id="ARBA00024596"/>
    </source>
</evidence>
<evidence type="ECO:0000313" key="24">
    <source>
        <dbReference type="Proteomes" id="UP000199103"/>
    </source>
</evidence>
<evidence type="ECO:0000256" key="20">
    <source>
        <dbReference type="ARBA" id="ARBA00049032"/>
    </source>
</evidence>
<comment type="subunit">
    <text evidence="3">Monomer.</text>
</comment>
<evidence type="ECO:0000256" key="5">
    <source>
        <dbReference type="ARBA" id="ARBA00022801"/>
    </source>
</evidence>
<evidence type="ECO:0000259" key="22">
    <source>
        <dbReference type="PROSITE" id="PS51462"/>
    </source>
</evidence>
<evidence type="ECO:0000256" key="15">
    <source>
        <dbReference type="ARBA" id="ARBA00030682"/>
    </source>
</evidence>
<evidence type="ECO:0000256" key="9">
    <source>
        <dbReference type="ARBA" id="ARBA00024486"/>
    </source>
</evidence>
<comment type="catalytic activity">
    <reaction evidence="20">
        <text>N(6)-methyl-dATP + H2O = N(6)-methyl-dAMP + diphosphate + H(+)</text>
        <dbReference type="Rhea" id="RHEA:67604"/>
        <dbReference type="ChEBI" id="CHEBI:15377"/>
        <dbReference type="ChEBI" id="CHEBI:15378"/>
        <dbReference type="ChEBI" id="CHEBI:33019"/>
        <dbReference type="ChEBI" id="CHEBI:169976"/>
        <dbReference type="ChEBI" id="CHEBI:172872"/>
    </reaction>
    <physiologicalReaction direction="left-to-right" evidence="20">
        <dbReference type="Rhea" id="RHEA:67605"/>
    </physiologicalReaction>
</comment>
<dbReference type="PANTHER" id="PTHR43758">
    <property type="entry name" value="7,8-DIHYDRO-8-OXOGUANINE TRIPHOSPHATASE"/>
    <property type="match status" value="1"/>
</dbReference>
<dbReference type="AlphaFoldDB" id="A0A1H1XS06"/>
<dbReference type="GO" id="GO:0046872">
    <property type="term" value="F:metal ion binding"/>
    <property type="evidence" value="ECO:0007669"/>
    <property type="project" value="UniProtKB-KW"/>
</dbReference>
<dbReference type="Gene3D" id="3.90.79.10">
    <property type="entry name" value="Nucleoside Triphosphate Pyrophosphohydrolase"/>
    <property type="match status" value="1"/>
</dbReference>
<evidence type="ECO:0000256" key="2">
    <source>
        <dbReference type="ARBA" id="ARBA00005582"/>
    </source>
</evidence>
<dbReference type="PROSITE" id="PS51462">
    <property type="entry name" value="NUDIX"/>
    <property type="match status" value="1"/>
</dbReference>
<evidence type="ECO:0000256" key="8">
    <source>
        <dbReference type="ARBA" id="ARBA00024459"/>
    </source>
</evidence>
<dbReference type="OrthoDB" id="9800186at2"/>
<dbReference type="PRINTS" id="PR01403">
    <property type="entry name" value="8OXTPHPHTASE"/>
</dbReference>
<dbReference type="InterPro" id="IPR000086">
    <property type="entry name" value="NUDIX_hydrolase_dom"/>
</dbReference>
<dbReference type="InterPro" id="IPR015797">
    <property type="entry name" value="NUDIX_hydrolase-like_dom_sf"/>
</dbReference>
<evidence type="ECO:0000256" key="6">
    <source>
        <dbReference type="ARBA" id="ARBA00022842"/>
    </source>
</evidence>
<dbReference type="CDD" id="cd03427">
    <property type="entry name" value="NUDIX_MTH1_Nudt1"/>
    <property type="match status" value="1"/>
</dbReference>
<comment type="catalytic activity">
    <reaction evidence="9">
        <text>8-oxo-dGTP + H2O = 8-oxo-dGMP + diphosphate + H(+)</text>
        <dbReference type="Rhea" id="RHEA:31575"/>
        <dbReference type="ChEBI" id="CHEBI:15377"/>
        <dbReference type="ChEBI" id="CHEBI:15378"/>
        <dbReference type="ChEBI" id="CHEBI:33019"/>
        <dbReference type="ChEBI" id="CHEBI:63224"/>
        <dbReference type="ChEBI" id="CHEBI:77896"/>
    </reaction>
    <physiologicalReaction direction="left-to-right" evidence="9">
        <dbReference type="Rhea" id="RHEA:31576"/>
    </physiologicalReaction>
</comment>
<name>A0A1H1XS06_9ACTN</name>
<dbReference type="EMBL" id="LT629772">
    <property type="protein sequence ID" value="SDT11811.1"/>
    <property type="molecule type" value="Genomic_DNA"/>
</dbReference>
<dbReference type="Proteomes" id="UP000199103">
    <property type="component" value="Chromosome I"/>
</dbReference>
<comment type="function">
    <text evidence="21">Oxidized purine nucleoside triphosphate hydrolase which is a prominent sanitizer of the oxidized nucleotide pool. Catalyzes the hydrolysis of 2-oxo-dATP (2-hydroxy-dATP) into 2-oxo-dAMP. Also has a significant hydrolase activity toward 2-oxo-ATP, 8-oxo-dGTP and 8-oxo-dATP. Through the hydrolysis of oxidized purine nucleoside triphosphates, prevents their incorporation into DNA and the subsequent transversions A:T to C:G and G:C to T:A. Also catalyzes the hydrolysis of methylated purine nucleoside triphosphate preventing their integration into DNA. Through this antimutagenic activity protects cells from oxidative stress.</text>
</comment>
<evidence type="ECO:0000256" key="3">
    <source>
        <dbReference type="ARBA" id="ARBA00011245"/>
    </source>
</evidence>
<accession>A0A1H1XS06</accession>
<evidence type="ECO:0000256" key="19">
    <source>
        <dbReference type="ARBA" id="ARBA00048894"/>
    </source>
</evidence>
<dbReference type="InterPro" id="IPR003563">
    <property type="entry name" value="8ODP"/>
</dbReference>